<evidence type="ECO:0000313" key="18">
    <source>
        <dbReference type="EMBL" id="KAE9182152.1"/>
    </source>
</evidence>
<feature type="compositionally biased region" description="Polar residues" evidence="16">
    <location>
        <begin position="87"/>
        <end position="96"/>
    </location>
</feature>
<dbReference type="Pfam" id="PF00665">
    <property type="entry name" value="rve"/>
    <property type="match status" value="1"/>
</dbReference>
<dbReference type="GO" id="GO:0006508">
    <property type="term" value="P:proteolysis"/>
    <property type="evidence" value="ECO:0007669"/>
    <property type="project" value="UniProtKB-KW"/>
</dbReference>
<dbReference type="Proteomes" id="UP000440367">
    <property type="component" value="Unassembled WGS sequence"/>
</dbReference>
<evidence type="ECO:0000256" key="9">
    <source>
        <dbReference type="ARBA" id="ARBA00022840"/>
    </source>
</evidence>
<organism evidence="18 19">
    <name type="scientific">Phytophthora fragariae</name>
    <dbReference type="NCBI Taxonomy" id="53985"/>
    <lineage>
        <taxon>Eukaryota</taxon>
        <taxon>Sar</taxon>
        <taxon>Stramenopiles</taxon>
        <taxon>Oomycota</taxon>
        <taxon>Peronosporomycetes</taxon>
        <taxon>Peronosporales</taxon>
        <taxon>Peronosporaceae</taxon>
        <taxon>Phytophthora</taxon>
    </lineage>
</organism>
<sequence>MSPTGAGQSQSPAPGVDNTAQDVSTNEGQAGSSLDENATAANDGSLSRSDAERLIRTLVGIQGGRSLAEALFEGLRDLHSAPHPANSAETLPVSNLSSSQTSRDDQDDRQPPPSQGDGLRDLRLLRTPHNQGDDPRDLPPLDNMNPGGRYDDKQLAQHTKALVSSPPIKLPKLQSKSDYKSWRSEVPLHFDTRMLGAITYGTERYDEAEGLRRAKYHEWFEARKNKAFSALALSLSVDLRTTFKIDDIRDNMDAAALLFTRITQHFEAGDGINPDYLLQELVTRRLKSGETVTAYVDDVARKVTLLHQANGEFTEWQHASLLLSNCVEVYQGLAREHGDWINNHDRRSLKLAEAVQRLCAVEHQREQLRGQTGQSASQALKVSQRSKQQRKRSKNVADKKQKTNCANCGGNGHWYSECTANTGIPLRPDLAEKDKARKRRQKKAPSSLVTQGTSDGQTSGTTPIYQDQPPSPTYSPTSTAESDDEDDHPATGNVPSTPQQLQLQPTVPDRQVQHVAAPAVQPTPAVQPAQPAVQPTPPAGKQAPPATQLAAPAAVQSQWEGTRLLEPPPSWESLFYYVGQGLMVNAQQRALPEPARTSFAPQGLSPYEMGTYEAQFQPQPRGFERDRSPPRNFGLPPPMQGRGYSPPRNFGRGGSPPPMRGRSRSPPRNFGRGGSPQRRRGRSRSPPPFRGRSPPRGGSGPPPRQQQLSRYGPPPQQRNDGPPPGRGPPPRRGDYRGRGMSPRRREQSPRRFDDRGPRQVNAVAQGRDMQADPNTVEWILDSGSQANVCGDLSLFTTLREDKTNKLDFANGTSEHASICGSVLLQITNLATGELEDRLLDDVVYVPSAKVNIISLGYLQTTGKFKLTCSPDQQTAWLSKPGTTLKFVMTANINRLRVKKVTDVMVMAAVKGKMDSKKSMELLHQRFGHMGMSTVKLLANKLDVGIEINAKDLSFYDCVACAAGKAKRMSYARIPVRKSKPLETLMVDICSMSEPTIDGATMFLFVIDESTRYKWTYLLKKKSDAESHVKVLLNRLARQFPGKTVLRLRSDQGGEFSSNALSEFCDTLGIEQKFTNAYSPQENGIVERANGVVLPRLRAMLTATHLPNSLWGEALLHVVATLNRLPTKPLGLVSPHQKLFKTEPALDDLRTWGCIAHVRVPPDDNTIGYKIMDLVTAQVVTARGGNVTFHEEYTADGTYVQHLMLNAFADGDHKLPETVPVARIKTSMDTYLPDRTAASASATKQLDIVPPEGQPAEHVQSSVGCPQYADLPACDSVESQPAAASPADLQDPAKAPDGLAKAGAPRKRSRRKKPAAVEKETSGFAIEAPPTEPCLKRPRRKQKANVRLSDYVVGHVQATTDMQIPTTYKQARASKFWPQWRAAMLAELQSLKDHMTWRLVPRTDTKKTKVIACRWVFAVKKDERGRIKRFKARLVIHGFK</sequence>
<feature type="compositionally biased region" description="Pro residues" evidence="16">
    <location>
        <begin position="712"/>
        <end position="730"/>
    </location>
</feature>
<evidence type="ECO:0000256" key="8">
    <source>
        <dbReference type="ARBA" id="ARBA00022801"/>
    </source>
</evidence>
<dbReference type="GO" id="GO:0003964">
    <property type="term" value="F:RNA-directed DNA polymerase activity"/>
    <property type="evidence" value="ECO:0007669"/>
    <property type="project" value="UniProtKB-KW"/>
</dbReference>
<keyword evidence="6" id="KW-0547">Nucleotide-binding</keyword>
<dbReference type="GO" id="GO:0003676">
    <property type="term" value="F:nucleic acid binding"/>
    <property type="evidence" value="ECO:0007669"/>
    <property type="project" value="InterPro"/>
</dbReference>
<dbReference type="SUPFAM" id="SSF53098">
    <property type="entry name" value="Ribonuclease H-like"/>
    <property type="match status" value="1"/>
</dbReference>
<reference evidence="18 19" key="1">
    <citation type="submission" date="2018-08" db="EMBL/GenBank/DDBJ databases">
        <title>Genomic investigation of the strawberry pathogen Phytophthora fragariae indicates pathogenicity is determined by transcriptional variation in three key races.</title>
        <authorList>
            <person name="Adams T.M."/>
            <person name="Armitage A.D."/>
            <person name="Sobczyk M.K."/>
            <person name="Bates H.J."/>
            <person name="Dunwell J.M."/>
            <person name="Nellist C.F."/>
            <person name="Harrison R.J."/>
        </authorList>
    </citation>
    <scope>NUCLEOTIDE SEQUENCE [LARGE SCALE GENOMIC DNA]</scope>
    <source>
        <strain evidence="18 19">BC-1</strain>
    </source>
</reference>
<dbReference type="GO" id="GO:0008233">
    <property type="term" value="F:peptidase activity"/>
    <property type="evidence" value="ECO:0007669"/>
    <property type="project" value="UniProtKB-KW"/>
</dbReference>
<keyword evidence="9" id="KW-0067">ATP-binding</keyword>
<feature type="region of interest" description="Disordered" evidence="16">
    <location>
        <begin position="367"/>
        <end position="406"/>
    </location>
</feature>
<evidence type="ECO:0000256" key="15">
    <source>
        <dbReference type="ARBA" id="ARBA00023172"/>
    </source>
</evidence>
<feature type="region of interest" description="Disordered" evidence="16">
    <location>
        <begin position="81"/>
        <end position="151"/>
    </location>
</feature>
<accession>A0A6A3WG81</accession>
<dbReference type="Pfam" id="PF22936">
    <property type="entry name" value="Pol_BBD"/>
    <property type="match status" value="1"/>
</dbReference>
<keyword evidence="2" id="KW-1188">Viral release from host cell</keyword>
<dbReference type="PANTHER" id="PTHR42648:SF11">
    <property type="entry name" value="TRANSPOSON TY4-P GAG-POL POLYPROTEIN"/>
    <property type="match status" value="1"/>
</dbReference>
<evidence type="ECO:0000256" key="1">
    <source>
        <dbReference type="ARBA" id="ARBA00002180"/>
    </source>
</evidence>
<feature type="region of interest" description="Disordered" evidence="16">
    <location>
        <begin position="619"/>
        <end position="770"/>
    </location>
</feature>
<keyword evidence="15" id="KW-0233">DNA recombination</keyword>
<keyword evidence="13" id="KW-0808">Transferase</keyword>
<evidence type="ECO:0000259" key="17">
    <source>
        <dbReference type="PROSITE" id="PS50994"/>
    </source>
</evidence>
<name>A0A6A3WG81_9STRA</name>
<keyword evidence="13" id="KW-0239">DNA-directed DNA polymerase</keyword>
<dbReference type="EMBL" id="QXGD01002964">
    <property type="protein sequence ID" value="KAE9182152.1"/>
    <property type="molecule type" value="Genomic_DNA"/>
</dbReference>
<dbReference type="InterPro" id="IPR001584">
    <property type="entry name" value="Integrase_cat-core"/>
</dbReference>
<evidence type="ECO:0000256" key="7">
    <source>
        <dbReference type="ARBA" id="ARBA00022759"/>
    </source>
</evidence>
<dbReference type="GO" id="GO:0005524">
    <property type="term" value="F:ATP binding"/>
    <property type="evidence" value="ECO:0007669"/>
    <property type="project" value="UniProtKB-KW"/>
</dbReference>
<dbReference type="Gene3D" id="3.30.420.10">
    <property type="entry name" value="Ribonuclease H-like superfamily/Ribonuclease H"/>
    <property type="match status" value="1"/>
</dbReference>
<dbReference type="InterPro" id="IPR012337">
    <property type="entry name" value="RNaseH-like_sf"/>
</dbReference>
<evidence type="ECO:0000313" key="19">
    <source>
        <dbReference type="Proteomes" id="UP000440367"/>
    </source>
</evidence>
<protein>
    <recommendedName>
        <fullName evidence="17">Integrase catalytic domain-containing protein</fullName>
    </recommendedName>
</protein>
<feature type="region of interest" description="Disordered" evidence="16">
    <location>
        <begin position="1275"/>
        <end position="1340"/>
    </location>
</feature>
<dbReference type="InterPro" id="IPR039537">
    <property type="entry name" value="Retrotran_Ty1/copia-like"/>
</dbReference>
<evidence type="ECO:0000256" key="6">
    <source>
        <dbReference type="ARBA" id="ARBA00022741"/>
    </source>
</evidence>
<feature type="compositionally biased region" description="Polar residues" evidence="16">
    <location>
        <begin position="369"/>
        <end position="381"/>
    </location>
</feature>
<comment type="function">
    <text evidence="1">The aspartyl protease (PR) mediates the proteolytic cleavages of the Gag and Gag-Pol polyproteins after assembly of the VLP.</text>
</comment>
<feature type="region of interest" description="Disordered" evidence="16">
    <location>
        <begin position="1"/>
        <end position="51"/>
    </location>
</feature>
<evidence type="ECO:0000256" key="4">
    <source>
        <dbReference type="ARBA" id="ARBA00022722"/>
    </source>
</evidence>
<feature type="compositionally biased region" description="Low complexity" evidence="16">
    <location>
        <begin position="450"/>
        <end position="462"/>
    </location>
</feature>
<evidence type="ECO:0000256" key="3">
    <source>
        <dbReference type="ARBA" id="ARBA00022670"/>
    </source>
</evidence>
<evidence type="ECO:0000256" key="11">
    <source>
        <dbReference type="ARBA" id="ARBA00022908"/>
    </source>
</evidence>
<feature type="domain" description="Integrase catalytic" evidence="17">
    <location>
        <begin position="976"/>
        <end position="1142"/>
    </location>
</feature>
<dbReference type="GO" id="GO:0004519">
    <property type="term" value="F:endonuclease activity"/>
    <property type="evidence" value="ECO:0007669"/>
    <property type="project" value="UniProtKB-KW"/>
</dbReference>
<evidence type="ECO:0000256" key="16">
    <source>
        <dbReference type="SAM" id="MobiDB-lite"/>
    </source>
</evidence>
<feature type="compositionally biased region" description="Basic residues" evidence="16">
    <location>
        <begin position="1303"/>
        <end position="1313"/>
    </location>
</feature>
<keyword evidence="11" id="KW-0229">DNA integration</keyword>
<feature type="compositionally biased region" description="Basic and acidic residues" evidence="16">
    <location>
        <begin position="731"/>
        <end position="757"/>
    </location>
</feature>
<keyword evidence="14" id="KW-0917">Virion maturation</keyword>
<feature type="compositionally biased region" description="Low complexity" evidence="16">
    <location>
        <begin position="494"/>
        <end position="533"/>
    </location>
</feature>
<keyword evidence="13" id="KW-0548">Nucleotidyltransferase</keyword>
<keyword evidence="8" id="KW-0378">Hydrolase</keyword>
<evidence type="ECO:0000256" key="2">
    <source>
        <dbReference type="ARBA" id="ARBA00022612"/>
    </source>
</evidence>
<dbReference type="GO" id="GO:0015074">
    <property type="term" value="P:DNA integration"/>
    <property type="evidence" value="ECO:0007669"/>
    <property type="project" value="UniProtKB-KW"/>
</dbReference>
<dbReference type="GO" id="GO:0006310">
    <property type="term" value="P:DNA recombination"/>
    <property type="evidence" value="ECO:0007669"/>
    <property type="project" value="UniProtKB-KW"/>
</dbReference>
<keyword evidence="10" id="KW-0460">Magnesium</keyword>
<evidence type="ECO:0000256" key="14">
    <source>
        <dbReference type="ARBA" id="ARBA00023113"/>
    </source>
</evidence>
<dbReference type="InterPro" id="IPR036397">
    <property type="entry name" value="RNaseH_sf"/>
</dbReference>
<keyword evidence="4" id="KW-0540">Nuclease</keyword>
<evidence type="ECO:0000256" key="5">
    <source>
        <dbReference type="ARBA" id="ARBA00022723"/>
    </source>
</evidence>
<dbReference type="InterPro" id="IPR054722">
    <property type="entry name" value="PolX-like_BBD"/>
</dbReference>
<keyword evidence="5" id="KW-0479">Metal-binding</keyword>
<feature type="compositionally biased region" description="Low complexity" evidence="16">
    <location>
        <begin position="542"/>
        <end position="555"/>
    </location>
</feature>
<keyword evidence="3" id="KW-0645">Protease</keyword>
<evidence type="ECO:0000256" key="12">
    <source>
        <dbReference type="ARBA" id="ARBA00022918"/>
    </source>
</evidence>
<dbReference type="GO" id="GO:0003887">
    <property type="term" value="F:DNA-directed DNA polymerase activity"/>
    <property type="evidence" value="ECO:0007669"/>
    <property type="project" value="UniProtKB-KW"/>
</dbReference>
<dbReference type="GO" id="GO:0046872">
    <property type="term" value="F:metal ion binding"/>
    <property type="evidence" value="ECO:0007669"/>
    <property type="project" value="UniProtKB-KW"/>
</dbReference>
<dbReference type="PANTHER" id="PTHR42648">
    <property type="entry name" value="TRANSPOSASE, PUTATIVE-RELATED"/>
    <property type="match status" value="1"/>
</dbReference>
<evidence type="ECO:0000256" key="10">
    <source>
        <dbReference type="ARBA" id="ARBA00022842"/>
    </source>
</evidence>
<comment type="caution">
    <text evidence="18">The sequence shown here is derived from an EMBL/GenBank/DDBJ whole genome shotgun (WGS) entry which is preliminary data.</text>
</comment>
<proteinExistence type="predicted"/>
<dbReference type="Pfam" id="PF14223">
    <property type="entry name" value="Retrotran_gag_2"/>
    <property type="match status" value="1"/>
</dbReference>
<gene>
    <name evidence="18" type="ORF">PF002_g27069</name>
</gene>
<dbReference type="PROSITE" id="PS50994">
    <property type="entry name" value="INTEGRASE"/>
    <property type="match status" value="1"/>
</dbReference>
<keyword evidence="12" id="KW-0695">RNA-directed DNA polymerase</keyword>
<evidence type="ECO:0000256" key="13">
    <source>
        <dbReference type="ARBA" id="ARBA00022932"/>
    </source>
</evidence>
<keyword evidence="7" id="KW-0255">Endonuclease</keyword>
<feature type="compositionally biased region" description="Polar residues" evidence="16">
    <location>
        <begin position="1"/>
        <end position="48"/>
    </location>
</feature>
<feature type="region of interest" description="Disordered" evidence="16">
    <location>
        <begin position="434"/>
        <end position="555"/>
    </location>
</feature>